<organism evidence="1 2">
    <name type="scientific">Engelhardtia mirabilis</name>
    <dbReference type="NCBI Taxonomy" id="2528011"/>
    <lineage>
        <taxon>Bacteria</taxon>
        <taxon>Pseudomonadati</taxon>
        <taxon>Planctomycetota</taxon>
        <taxon>Planctomycetia</taxon>
        <taxon>Planctomycetia incertae sedis</taxon>
        <taxon>Engelhardtia</taxon>
    </lineage>
</organism>
<dbReference type="AlphaFoldDB" id="A0A518BKS6"/>
<dbReference type="Proteomes" id="UP000316921">
    <property type="component" value="Chromosome"/>
</dbReference>
<gene>
    <name evidence="1" type="ORF">Pla133_26680</name>
</gene>
<proteinExistence type="predicted"/>
<dbReference type="InterPro" id="IPR024078">
    <property type="entry name" value="LmbE-like_dom_sf"/>
</dbReference>
<evidence type="ECO:0000313" key="1">
    <source>
        <dbReference type="EMBL" id="QDU67580.1"/>
    </source>
</evidence>
<dbReference type="EMBL" id="CP036287">
    <property type="protein sequence ID" value="QDU67580.1"/>
    <property type="molecule type" value="Genomic_DNA"/>
</dbReference>
<dbReference type="RefSeq" id="WP_145065875.1">
    <property type="nucleotide sequence ID" value="NZ_CP036287.1"/>
</dbReference>
<accession>A0A518BKS6</accession>
<dbReference type="KEGG" id="pbap:Pla133_26680"/>
<evidence type="ECO:0000313" key="2">
    <source>
        <dbReference type="Proteomes" id="UP000316921"/>
    </source>
</evidence>
<name>A0A518BKS6_9BACT</name>
<dbReference type="Pfam" id="PF02585">
    <property type="entry name" value="PIG-L"/>
    <property type="match status" value="1"/>
</dbReference>
<dbReference type="SUPFAM" id="SSF102588">
    <property type="entry name" value="LmbE-like"/>
    <property type="match status" value="1"/>
</dbReference>
<protein>
    <submittedName>
        <fullName evidence="1">GlcNAc-PI de-N-acetylase</fullName>
    </submittedName>
</protein>
<sequence length="296" mass="31303">MASTPSTESGPLGDGFSSFAGSLVHVPDGTSPSEALARTTHLAIVAHPDDLEFLAYHGIAACYGSEDHWFTGVVITDGVGGPSLGQFSAAELRAERQREQRAAADLGRYSAVVMLGASSAQLKQTEPPVELRADLRLLVRACSPRVVYLHNPADRHDTHVACLVHAMQALTELPHHSRPARVLGVEGWRDLDWLTGSDRQELDVSARPHLATALAGAFDSQIAGGKRYDLAVGARRLAHATFGDSHAPDAAAGVTLAMDLTPVLAEGGPSLAQLAARAVEHLGADIAARLERFQEP</sequence>
<dbReference type="Gene3D" id="3.40.50.10320">
    <property type="entry name" value="LmbE-like"/>
    <property type="match status" value="1"/>
</dbReference>
<keyword evidence="2" id="KW-1185">Reference proteome</keyword>
<dbReference type="InterPro" id="IPR003737">
    <property type="entry name" value="GlcNAc_PI_deacetylase-related"/>
</dbReference>
<reference evidence="1 2" key="1">
    <citation type="submission" date="2019-02" db="EMBL/GenBank/DDBJ databases">
        <title>Deep-cultivation of Planctomycetes and their phenomic and genomic characterization uncovers novel biology.</title>
        <authorList>
            <person name="Wiegand S."/>
            <person name="Jogler M."/>
            <person name="Boedeker C."/>
            <person name="Pinto D."/>
            <person name="Vollmers J."/>
            <person name="Rivas-Marin E."/>
            <person name="Kohn T."/>
            <person name="Peeters S.H."/>
            <person name="Heuer A."/>
            <person name="Rast P."/>
            <person name="Oberbeckmann S."/>
            <person name="Bunk B."/>
            <person name="Jeske O."/>
            <person name="Meyerdierks A."/>
            <person name="Storesund J.E."/>
            <person name="Kallscheuer N."/>
            <person name="Luecker S."/>
            <person name="Lage O.M."/>
            <person name="Pohl T."/>
            <person name="Merkel B.J."/>
            <person name="Hornburger P."/>
            <person name="Mueller R.-W."/>
            <person name="Bruemmer F."/>
            <person name="Labrenz M."/>
            <person name="Spormann A.M."/>
            <person name="Op den Camp H."/>
            <person name="Overmann J."/>
            <person name="Amann R."/>
            <person name="Jetten M.S.M."/>
            <person name="Mascher T."/>
            <person name="Medema M.H."/>
            <person name="Devos D.P."/>
            <person name="Kaster A.-K."/>
            <person name="Ovreas L."/>
            <person name="Rohde M."/>
            <person name="Galperin M.Y."/>
            <person name="Jogler C."/>
        </authorList>
    </citation>
    <scope>NUCLEOTIDE SEQUENCE [LARGE SCALE GENOMIC DNA]</scope>
    <source>
        <strain evidence="1 2">Pla133</strain>
    </source>
</reference>